<sequence length="402" mass="42911">MKMRNFTTPQSLSPGGPGEFPWSASVQMKDIEAVEALMAMSCCWKAKGRGHADPRPPTPSSDTSEEDSPFPPPTKFRGSPLCLTPPYSPPGLEPQQVPSPAQPEPVSASSSVSVGLGQPHATSVIRHTADSLPCNCSNCPVREERGTLCPEALAPTQQDGPVPSVPRADTPSVTPSPSPLQPSAPLPVLCRVLPVSPSHQPIVTTVVPAPAPSQQGALCQPVVLVGSGEVSKNPVVFLVPHPVPPSPRQLPTVTPSGTRLAAIAPAPGFAPVVQRNTMQGVVSRVRNHVCEQPGCGKTYFKSSHLKAHMRTHTGEKPFICNWEGCERHFARSDELSRHRRTHTGEKRFACPVCSSRFMRSDHLAKHARRHLATKRPPGWQVQLGRLSALAGAIAPTCPSLLS</sequence>
<feature type="compositionally biased region" description="Polar residues" evidence="8">
    <location>
        <begin position="1"/>
        <end position="13"/>
    </location>
</feature>
<evidence type="ECO:0000256" key="7">
    <source>
        <dbReference type="PROSITE-ProRule" id="PRU00042"/>
    </source>
</evidence>
<dbReference type="STRING" id="113540.ENSSFOP00015011773"/>
<feature type="domain" description="C2H2-type" evidence="9">
    <location>
        <begin position="288"/>
        <end position="317"/>
    </location>
</feature>
<dbReference type="Gene3D" id="3.30.160.60">
    <property type="entry name" value="Classic Zinc Finger"/>
    <property type="match status" value="3"/>
</dbReference>
<name>A0A0P7VCW2_SCLFO</name>
<dbReference type="PANTHER" id="PTHR23235:SF64">
    <property type="entry name" value="KRUEPPEL-LIKE FACTOR 10"/>
    <property type="match status" value="1"/>
</dbReference>
<organism evidence="10 11">
    <name type="scientific">Scleropages formosus</name>
    <name type="common">Asian bonytongue</name>
    <name type="synonym">Osteoglossum formosum</name>
    <dbReference type="NCBI Taxonomy" id="113540"/>
    <lineage>
        <taxon>Eukaryota</taxon>
        <taxon>Metazoa</taxon>
        <taxon>Chordata</taxon>
        <taxon>Craniata</taxon>
        <taxon>Vertebrata</taxon>
        <taxon>Euteleostomi</taxon>
        <taxon>Actinopterygii</taxon>
        <taxon>Neopterygii</taxon>
        <taxon>Teleostei</taxon>
        <taxon>Osteoglossocephala</taxon>
        <taxon>Osteoglossomorpha</taxon>
        <taxon>Osteoglossiformes</taxon>
        <taxon>Osteoglossidae</taxon>
        <taxon>Scleropages</taxon>
    </lineage>
</organism>
<dbReference type="FunFam" id="3.30.160.60:FF:000125">
    <property type="entry name" value="Putative zinc finger protein 143"/>
    <property type="match status" value="1"/>
</dbReference>
<dbReference type="InterPro" id="IPR036236">
    <property type="entry name" value="Znf_C2H2_sf"/>
</dbReference>
<proteinExistence type="predicted"/>
<feature type="domain" description="C2H2-type" evidence="9">
    <location>
        <begin position="348"/>
        <end position="375"/>
    </location>
</feature>
<evidence type="ECO:0000313" key="10">
    <source>
        <dbReference type="EMBL" id="KPP79680.1"/>
    </source>
</evidence>
<dbReference type="PROSITE" id="PS50157">
    <property type="entry name" value="ZINC_FINGER_C2H2_2"/>
    <property type="match status" value="3"/>
</dbReference>
<keyword evidence="4 7" id="KW-0863">Zinc-finger</keyword>
<dbReference type="PANTHER" id="PTHR23235">
    <property type="entry name" value="KRUEPPEL-LIKE TRANSCRIPTION FACTOR"/>
    <property type="match status" value="1"/>
</dbReference>
<evidence type="ECO:0000313" key="11">
    <source>
        <dbReference type="Proteomes" id="UP000034805"/>
    </source>
</evidence>
<comment type="caution">
    <text evidence="10">The sequence shown here is derived from an EMBL/GenBank/DDBJ whole genome shotgun (WGS) entry which is preliminary data.</text>
</comment>
<feature type="region of interest" description="Disordered" evidence="8">
    <location>
        <begin position="153"/>
        <end position="181"/>
    </location>
</feature>
<feature type="region of interest" description="Disordered" evidence="8">
    <location>
        <begin position="47"/>
        <end position="117"/>
    </location>
</feature>
<protein>
    <submittedName>
        <fullName evidence="10">Krueppel-like factor 10-like</fullName>
    </submittedName>
</protein>
<keyword evidence="6" id="KW-0539">Nucleus</keyword>
<keyword evidence="3" id="KW-0677">Repeat</keyword>
<dbReference type="SUPFAM" id="SSF57667">
    <property type="entry name" value="beta-beta-alpha zinc fingers"/>
    <property type="match status" value="2"/>
</dbReference>
<dbReference type="AlphaFoldDB" id="A0A0P7VCW2"/>
<dbReference type="Pfam" id="PF00096">
    <property type="entry name" value="zf-C2H2"/>
    <property type="match status" value="3"/>
</dbReference>
<evidence type="ECO:0000256" key="8">
    <source>
        <dbReference type="SAM" id="MobiDB-lite"/>
    </source>
</evidence>
<dbReference type="GO" id="GO:0000978">
    <property type="term" value="F:RNA polymerase II cis-regulatory region sequence-specific DNA binding"/>
    <property type="evidence" value="ECO:0007669"/>
    <property type="project" value="TreeGrafter"/>
</dbReference>
<accession>A0A0P7VCW2</accession>
<dbReference type="Proteomes" id="UP000034805">
    <property type="component" value="Unassembled WGS sequence"/>
</dbReference>
<feature type="region of interest" description="Disordered" evidence="8">
    <location>
        <begin position="1"/>
        <end position="23"/>
    </location>
</feature>
<dbReference type="CDD" id="cd21572">
    <property type="entry name" value="KLF10_N"/>
    <property type="match status" value="1"/>
</dbReference>
<evidence type="ECO:0000259" key="9">
    <source>
        <dbReference type="PROSITE" id="PS50157"/>
    </source>
</evidence>
<dbReference type="PROSITE" id="PS00028">
    <property type="entry name" value="ZINC_FINGER_C2H2_1"/>
    <property type="match status" value="3"/>
</dbReference>
<evidence type="ECO:0000256" key="2">
    <source>
        <dbReference type="ARBA" id="ARBA00022723"/>
    </source>
</evidence>
<reference evidence="10 11" key="1">
    <citation type="submission" date="2015-08" db="EMBL/GenBank/DDBJ databases">
        <title>The genome of the Asian arowana (Scleropages formosus).</title>
        <authorList>
            <person name="Tan M.H."/>
            <person name="Gan H.M."/>
            <person name="Croft L.J."/>
            <person name="Austin C.M."/>
        </authorList>
    </citation>
    <scope>NUCLEOTIDE SEQUENCE [LARGE SCALE GENOMIC DNA]</scope>
    <source>
        <strain evidence="10">Aro1</strain>
    </source>
</reference>
<comment type="subcellular location">
    <subcellularLocation>
        <location evidence="1">Nucleus</location>
    </subcellularLocation>
</comment>
<keyword evidence="5" id="KW-0862">Zinc</keyword>
<dbReference type="EMBL" id="JARO02000148">
    <property type="protein sequence ID" value="KPP79680.1"/>
    <property type="molecule type" value="Genomic_DNA"/>
</dbReference>
<feature type="domain" description="C2H2-type" evidence="9">
    <location>
        <begin position="318"/>
        <end position="347"/>
    </location>
</feature>
<dbReference type="GO" id="GO:0000981">
    <property type="term" value="F:DNA-binding transcription factor activity, RNA polymerase II-specific"/>
    <property type="evidence" value="ECO:0007669"/>
    <property type="project" value="TreeGrafter"/>
</dbReference>
<dbReference type="InterPro" id="IPR013087">
    <property type="entry name" value="Znf_C2H2_type"/>
</dbReference>
<dbReference type="GO" id="GO:0008270">
    <property type="term" value="F:zinc ion binding"/>
    <property type="evidence" value="ECO:0007669"/>
    <property type="project" value="UniProtKB-KW"/>
</dbReference>
<evidence type="ECO:0000256" key="6">
    <source>
        <dbReference type="ARBA" id="ARBA00023242"/>
    </source>
</evidence>
<feature type="compositionally biased region" description="Low complexity" evidence="8">
    <location>
        <begin position="93"/>
        <end position="114"/>
    </location>
</feature>
<gene>
    <name evidence="10" type="ORF">Z043_100711</name>
</gene>
<dbReference type="FunFam" id="3.30.160.60:FF:000018">
    <property type="entry name" value="Krueppel-like factor 15"/>
    <property type="match status" value="1"/>
</dbReference>
<dbReference type="FunFam" id="3.30.160.60:FF:000926">
    <property type="entry name" value="Kruppel like factor 13"/>
    <property type="match status" value="1"/>
</dbReference>
<evidence type="ECO:0000256" key="3">
    <source>
        <dbReference type="ARBA" id="ARBA00022737"/>
    </source>
</evidence>
<dbReference type="GO" id="GO:0005634">
    <property type="term" value="C:nucleus"/>
    <property type="evidence" value="ECO:0007669"/>
    <property type="project" value="UniProtKB-SubCell"/>
</dbReference>
<dbReference type="SMART" id="SM00355">
    <property type="entry name" value="ZnF_C2H2"/>
    <property type="match status" value="3"/>
</dbReference>
<evidence type="ECO:0000256" key="4">
    <source>
        <dbReference type="ARBA" id="ARBA00022771"/>
    </source>
</evidence>
<evidence type="ECO:0000256" key="1">
    <source>
        <dbReference type="ARBA" id="ARBA00004123"/>
    </source>
</evidence>
<keyword evidence="2" id="KW-0479">Metal-binding</keyword>
<evidence type="ECO:0000256" key="5">
    <source>
        <dbReference type="ARBA" id="ARBA00022833"/>
    </source>
</evidence>